<evidence type="ECO:0000256" key="2">
    <source>
        <dbReference type="ARBA" id="ARBA00023125"/>
    </source>
</evidence>
<feature type="domain" description="HTH gntR-type" evidence="4">
    <location>
        <begin position="17"/>
        <end position="85"/>
    </location>
</feature>
<dbReference type="OrthoDB" id="9812645at2"/>
<sequence length="263" mass="28904">MKAGSETQVEGSGEGRDRLYQQLARKLFEDLASGRYAIGDRLPAERDLAIEHGVSRPTVREAIIALEVQGFVEVRIGAGAYVRRIPGTAETPGFHVTGFELMEARIAIEGEAAALAAVQITDTELDLLDELVERIDQLNRMNANPDDADETDREFHQVIARATRNAAMINTVEQMWHLRASSPDIALLLAKARAAKVKPVVEEHRVIAEALRSRDPAQARAAMRAHIAAVLDHLLFATEEAAVAEARRAAQTTRERFSRLSGL</sequence>
<dbReference type="Gene3D" id="1.20.120.530">
    <property type="entry name" value="GntR ligand-binding domain-like"/>
    <property type="match status" value="1"/>
</dbReference>
<proteinExistence type="predicted"/>
<dbReference type="Pfam" id="PF07729">
    <property type="entry name" value="FCD"/>
    <property type="match status" value="1"/>
</dbReference>
<keyword evidence="1" id="KW-0805">Transcription regulation</keyword>
<evidence type="ECO:0000313" key="5">
    <source>
        <dbReference type="EMBL" id="AOH87002.1"/>
    </source>
</evidence>
<dbReference type="GO" id="GO:0003677">
    <property type="term" value="F:DNA binding"/>
    <property type="evidence" value="ECO:0007669"/>
    <property type="project" value="UniProtKB-KW"/>
</dbReference>
<protein>
    <submittedName>
        <fullName evidence="5">GntR family transcriptional regulator</fullName>
    </submittedName>
</protein>
<dbReference type="PRINTS" id="PR00035">
    <property type="entry name" value="HTHGNTR"/>
</dbReference>
<dbReference type="AlphaFoldDB" id="A0A1B3ZHV1"/>
<dbReference type="RefSeq" id="WP_069207570.1">
    <property type="nucleotide sequence ID" value="NZ_CP014168.1"/>
</dbReference>
<dbReference type="Gene3D" id="1.10.10.10">
    <property type="entry name" value="Winged helix-like DNA-binding domain superfamily/Winged helix DNA-binding domain"/>
    <property type="match status" value="1"/>
</dbReference>
<dbReference type="STRING" id="1560345.AWL63_21575"/>
<name>A0A1B3ZHV1_9SPHN</name>
<evidence type="ECO:0000256" key="3">
    <source>
        <dbReference type="ARBA" id="ARBA00023163"/>
    </source>
</evidence>
<dbReference type="SMART" id="SM00345">
    <property type="entry name" value="HTH_GNTR"/>
    <property type="match status" value="1"/>
</dbReference>
<dbReference type="KEGG" id="span:AWL63_21575"/>
<evidence type="ECO:0000313" key="6">
    <source>
        <dbReference type="Proteomes" id="UP000094256"/>
    </source>
</evidence>
<dbReference type="SMART" id="SM00895">
    <property type="entry name" value="FCD"/>
    <property type="match status" value="1"/>
</dbReference>
<dbReference type="PANTHER" id="PTHR43537">
    <property type="entry name" value="TRANSCRIPTIONAL REGULATOR, GNTR FAMILY"/>
    <property type="match status" value="1"/>
</dbReference>
<dbReference type="EMBL" id="CP014168">
    <property type="protein sequence ID" value="AOH87002.1"/>
    <property type="molecule type" value="Genomic_DNA"/>
</dbReference>
<dbReference type="InterPro" id="IPR011711">
    <property type="entry name" value="GntR_C"/>
</dbReference>
<keyword evidence="6" id="KW-1185">Reference proteome</keyword>
<dbReference type="CDD" id="cd07377">
    <property type="entry name" value="WHTH_GntR"/>
    <property type="match status" value="1"/>
</dbReference>
<keyword evidence="2" id="KW-0238">DNA-binding</keyword>
<evidence type="ECO:0000256" key="1">
    <source>
        <dbReference type="ARBA" id="ARBA00023015"/>
    </source>
</evidence>
<dbReference type="InterPro" id="IPR036388">
    <property type="entry name" value="WH-like_DNA-bd_sf"/>
</dbReference>
<dbReference type="GO" id="GO:0003700">
    <property type="term" value="F:DNA-binding transcription factor activity"/>
    <property type="evidence" value="ECO:0007669"/>
    <property type="project" value="InterPro"/>
</dbReference>
<reference evidence="5 6" key="1">
    <citation type="submission" date="2016-01" db="EMBL/GenBank/DDBJ databases">
        <title>Complete genome and mega plasmid sequence of Sphingomonas panacis DCY99 elicits systemic resistance in rice to Xanthomonas oryzae.</title>
        <authorList>
            <person name="Kim Y.J."/>
            <person name="Yang D.C."/>
            <person name="Sing P."/>
        </authorList>
    </citation>
    <scope>NUCLEOTIDE SEQUENCE [LARGE SCALE GENOMIC DNA]</scope>
    <source>
        <strain evidence="5 6">DCY99</strain>
    </source>
</reference>
<organism evidence="5 6">
    <name type="scientific">Sphingomonas panacis</name>
    <dbReference type="NCBI Taxonomy" id="1560345"/>
    <lineage>
        <taxon>Bacteria</taxon>
        <taxon>Pseudomonadati</taxon>
        <taxon>Pseudomonadota</taxon>
        <taxon>Alphaproteobacteria</taxon>
        <taxon>Sphingomonadales</taxon>
        <taxon>Sphingomonadaceae</taxon>
        <taxon>Sphingomonas</taxon>
    </lineage>
</organism>
<keyword evidence="3" id="KW-0804">Transcription</keyword>
<gene>
    <name evidence="5" type="ORF">AWL63_21575</name>
</gene>
<dbReference type="InterPro" id="IPR008920">
    <property type="entry name" value="TF_FadR/GntR_C"/>
</dbReference>
<evidence type="ECO:0000259" key="4">
    <source>
        <dbReference type="PROSITE" id="PS50949"/>
    </source>
</evidence>
<dbReference type="PROSITE" id="PS50949">
    <property type="entry name" value="HTH_GNTR"/>
    <property type="match status" value="1"/>
</dbReference>
<dbReference type="SUPFAM" id="SSF48008">
    <property type="entry name" value="GntR ligand-binding domain-like"/>
    <property type="match status" value="1"/>
</dbReference>
<dbReference type="InterPro" id="IPR036390">
    <property type="entry name" value="WH_DNA-bd_sf"/>
</dbReference>
<dbReference type="InterPro" id="IPR000524">
    <property type="entry name" value="Tscrpt_reg_HTH_GntR"/>
</dbReference>
<dbReference type="PANTHER" id="PTHR43537:SF5">
    <property type="entry name" value="UXU OPERON TRANSCRIPTIONAL REGULATOR"/>
    <property type="match status" value="1"/>
</dbReference>
<dbReference type="Pfam" id="PF00392">
    <property type="entry name" value="GntR"/>
    <property type="match status" value="1"/>
</dbReference>
<dbReference type="Proteomes" id="UP000094256">
    <property type="component" value="Chromosome"/>
</dbReference>
<dbReference type="SUPFAM" id="SSF46785">
    <property type="entry name" value="Winged helix' DNA-binding domain"/>
    <property type="match status" value="1"/>
</dbReference>
<accession>A0A1B3ZHV1</accession>